<name>A0A0V1GPR2_TRIPS</name>
<accession>A0A0V1GPR2</accession>
<sequence>MHPQKLLLSEKICVIDKSTCREVQAQDTAVVKE</sequence>
<dbReference type="AlphaFoldDB" id="A0A0V1GPR2"/>
<evidence type="ECO:0000313" key="1">
    <source>
        <dbReference type="EMBL" id="KRZ00073.1"/>
    </source>
</evidence>
<dbReference type="Proteomes" id="UP000054805">
    <property type="component" value="Unassembled WGS sequence"/>
</dbReference>
<dbReference type="EMBL" id="JYDS01000941">
    <property type="protein sequence ID" value="KRZ00073.1"/>
    <property type="molecule type" value="Genomic_DNA"/>
</dbReference>
<proteinExistence type="predicted"/>
<organism evidence="1 2">
    <name type="scientific">Trichinella pseudospiralis</name>
    <name type="common">Parasitic roundworm</name>
    <dbReference type="NCBI Taxonomy" id="6337"/>
    <lineage>
        <taxon>Eukaryota</taxon>
        <taxon>Metazoa</taxon>
        <taxon>Ecdysozoa</taxon>
        <taxon>Nematoda</taxon>
        <taxon>Enoplea</taxon>
        <taxon>Dorylaimia</taxon>
        <taxon>Trichinellida</taxon>
        <taxon>Trichinellidae</taxon>
        <taxon>Trichinella</taxon>
    </lineage>
</organism>
<gene>
    <name evidence="1" type="ORF">T4B_12245</name>
</gene>
<evidence type="ECO:0000313" key="2">
    <source>
        <dbReference type="Proteomes" id="UP000054805"/>
    </source>
</evidence>
<protein>
    <submittedName>
        <fullName evidence="1">Uncharacterized protein</fullName>
    </submittedName>
</protein>
<comment type="caution">
    <text evidence="1">The sequence shown here is derived from an EMBL/GenBank/DDBJ whole genome shotgun (WGS) entry which is preliminary data.</text>
</comment>
<keyword evidence="2" id="KW-1185">Reference proteome</keyword>
<reference evidence="1 2" key="1">
    <citation type="submission" date="2015-01" db="EMBL/GenBank/DDBJ databases">
        <title>Evolution of Trichinella species and genotypes.</title>
        <authorList>
            <person name="Korhonen P.K."/>
            <person name="Edoardo P."/>
            <person name="Giuseppe L.R."/>
            <person name="Gasser R.B."/>
        </authorList>
    </citation>
    <scope>NUCLEOTIDE SEQUENCE [LARGE SCALE GENOMIC DNA]</scope>
    <source>
        <strain evidence="1">ISS588</strain>
    </source>
</reference>